<dbReference type="InterPro" id="IPR050791">
    <property type="entry name" value="Aldo-Keto_reductase"/>
</dbReference>
<reference evidence="6" key="3">
    <citation type="submission" date="2016-08" db="EMBL/GenBank/DDBJ databases">
        <title>Sequencing, assembly and comparative genomics of S. aureofaciens ATCC 10762.</title>
        <authorList>
            <person name="Gradnigo J.S."/>
            <person name="Johnson N."/>
            <person name="Somerville G.A."/>
        </authorList>
    </citation>
    <scope>NUCLEOTIDE SEQUENCE [LARGE SCALE GENOMIC DNA]</scope>
    <source>
        <strain evidence="6">ATCC 10762 / DSM 40127 / CCM 3239 / JCM 4008 / LMG 5968 / NBRC 12843 / NCIMB 8234 / A-377</strain>
    </source>
</reference>
<comment type="caution">
    <text evidence="5">The sequence shown here is derived from an EMBL/GenBank/DDBJ whole genome shotgun (WGS) entry which is preliminary data.</text>
</comment>
<evidence type="ECO:0000313" key="5">
    <source>
        <dbReference type="EMBL" id="OEV34630.1"/>
    </source>
</evidence>
<gene>
    <name evidence="4" type="ORF">GCM10010502_65330</name>
    <name evidence="5" type="ORF">HS99_0009030</name>
</gene>
<dbReference type="OrthoDB" id="9768793at2"/>
<sequence>MPSAVPAPGSVVPPPAGPSPAGLPARELRGLRVSALGLGCLPTTAFYGRPDEKEAVATIRAALDAGVTLLDTADVQGLGAGEELLGRALAGRRDEVVLATKFGMVRSPDGAFRGLRGDRAYVRAACERSLRRLGADHIDLYYQHWIDPAVPVEETAGAVADLVAEGKVRHFGLSEPSAATLRRADAVFPVTAVQSEWSLWTRDLEAEVLPVCRDLGIGVVAYAPLGRGFLTGAIRTTADLAAEDFRRSQPRFSPEGLAGNRPLLHRLQPVADRLGLTLAQLALAWVQHRGRDVVAIPGTGRRTHLAENLAVAAVELTEQDLAEVAEAAAVPVHGARYAPNLLAMTGN</sequence>
<dbReference type="Proteomes" id="UP000610124">
    <property type="component" value="Unassembled WGS sequence"/>
</dbReference>
<accession>A0A1E7N1Q0</accession>
<keyword evidence="6" id="KW-1185">Reference proteome</keyword>
<dbReference type="Proteomes" id="UP000037395">
    <property type="component" value="Unassembled WGS sequence"/>
</dbReference>
<dbReference type="AlphaFoldDB" id="A0A1E7N1Q0"/>
<evidence type="ECO:0000256" key="2">
    <source>
        <dbReference type="SAM" id="MobiDB-lite"/>
    </source>
</evidence>
<accession>A0A8H9HYA4</accession>
<protein>
    <submittedName>
        <fullName evidence="5">Aldo/keto reductase</fullName>
    </submittedName>
</protein>
<keyword evidence="1" id="KW-0560">Oxidoreductase</keyword>
<dbReference type="SUPFAM" id="SSF51430">
    <property type="entry name" value="NAD(P)-linked oxidoreductase"/>
    <property type="match status" value="1"/>
</dbReference>
<feature type="compositionally biased region" description="Low complexity" evidence="2">
    <location>
        <begin position="1"/>
        <end position="10"/>
    </location>
</feature>
<evidence type="ECO:0000313" key="6">
    <source>
        <dbReference type="Proteomes" id="UP000037395"/>
    </source>
</evidence>
<dbReference type="GO" id="GO:0016491">
    <property type="term" value="F:oxidoreductase activity"/>
    <property type="evidence" value="ECO:0007669"/>
    <property type="project" value="UniProtKB-KW"/>
</dbReference>
<dbReference type="RefSeq" id="WP_043389669.1">
    <property type="nucleotide sequence ID" value="NZ_BMUB01000026.1"/>
</dbReference>
<dbReference type="Gene3D" id="3.20.20.100">
    <property type="entry name" value="NADP-dependent oxidoreductase domain"/>
    <property type="match status" value="1"/>
</dbReference>
<dbReference type="EMBL" id="JPRF03000043">
    <property type="protein sequence ID" value="OEV34630.1"/>
    <property type="molecule type" value="Genomic_DNA"/>
</dbReference>
<dbReference type="InterPro" id="IPR023210">
    <property type="entry name" value="NADP_OxRdtase_dom"/>
</dbReference>
<dbReference type="InterPro" id="IPR036812">
    <property type="entry name" value="NAD(P)_OxRdtase_dom_sf"/>
</dbReference>
<reference evidence="4" key="1">
    <citation type="journal article" date="2014" name="Int. J. Syst. Evol. Microbiol.">
        <title>Complete genome sequence of Corynebacterium casei LMG S-19264T (=DSM 44701T), isolated from a smear-ripened cheese.</title>
        <authorList>
            <consortium name="US DOE Joint Genome Institute (JGI-PGF)"/>
            <person name="Walter F."/>
            <person name="Albersmeier A."/>
            <person name="Kalinowski J."/>
            <person name="Ruckert C."/>
        </authorList>
    </citation>
    <scope>NUCLEOTIDE SEQUENCE</scope>
    <source>
        <strain evidence="4">JCM 4434</strain>
    </source>
</reference>
<feature type="domain" description="NADP-dependent oxidoreductase" evidence="3">
    <location>
        <begin position="36"/>
        <end position="327"/>
    </location>
</feature>
<reference evidence="5" key="4">
    <citation type="submission" date="2016-08" db="EMBL/GenBank/DDBJ databases">
        <title>Sequencing, Assembly and Comparative Genomics of S. aureofaciens ATCC 10762.</title>
        <authorList>
            <person name="Gradnigo J.S."/>
            <person name="Johnson N."/>
            <person name="Somerville G.A."/>
        </authorList>
    </citation>
    <scope>NUCLEOTIDE SEQUENCE [LARGE SCALE GENOMIC DNA]</scope>
    <source>
        <strain evidence="5">ATCC 10762</strain>
    </source>
</reference>
<reference evidence="4" key="5">
    <citation type="submission" date="2020-09" db="EMBL/GenBank/DDBJ databases">
        <authorList>
            <person name="Sun Q."/>
            <person name="Ohkuma M."/>
        </authorList>
    </citation>
    <scope>NUCLEOTIDE SEQUENCE</scope>
    <source>
        <strain evidence="4">JCM 4434</strain>
    </source>
</reference>
<evidence type="ECO:0000259" key="3">
    <source>
        <dbReference type="Pfam" id="PF00248"/>
    </source>
</evidence>
<dbReference type="KEGG" id="kau:B6264_26760"/>
<organism evidence="5 6">
    <name type="scientific">Kitasatospora aureofaciens</name>
    <name type="common">Streptomyces aureofaciens</name>
    <dbReference type="NCBI Taxonomy" id="1894"/>
    <lineage>
        <taxon>Bacteria</taxon>
        <taxon>Bacillati</taxon>
        <taxon>Actinomycetota</taxon>
        <taxon>Actinomycetes</taxon>
        <taxon>Kitasatosporales</taxon>
        <taxon>Streptomycetaceae</taxon>
        <taxon>Kitasatospora</taxon>
    </lineage>
</organism>
<evidence type="ECO:0000256" key="1">
    <source>
        <dbReference type="ARBA" id="ARBA00023002"/>
    </source>
</evidence>
<name>A0A1E7N1Q0_KITAU</name>
<dbReference type="GeneID" id="97489445"/>
<dbReference type="PANTHER" id="PTHR43625:SF40">
    <property type="entry name" value="ALDO-KETO REDUCTASE YAKC [NADP(+)]"/>
    <property type="match status" value="1"/>
</dbReference>
<dbReference type="Pfam" id="PF00248">
    <property type="entry name" value="Aldo_ket_red"/>
    <property type="match status" value="1"/>
</dbReference>
<proteinExistence type="predicted"/>
<evidence type="ECO:0000313" key="4">
    <source>
        <dbReference type="EMBL" id="GGV01693.1"/>
    </source>
</evidence>
<reference evidence="5 6" key="2">
    <citation type="submission" date="2014-07" db="EMBL/GenBank/DDBJ databases">
        <authorList>
            <person name="Zhang J.E."/>
            <person name="Yang H."/>
            <person name="Guo J."/>
            <person name="Deng Z."/>
            <person name="Luo H."/>
            <person name="Luo M."/>
            <person name="Zhao B."/>
        </authorList>
    </citation>
    <scope>NUCLEOTIDE SEQUENCE [LARGE SCALE GENOMIC DNA]</scope>
    <source>
        <strain evidence="5">ATCC 10762</strain>
        <strain evidence="6">ATCC 10762 / DSM 40127 / CCM 3239 / JCM 4008 / LMG 5968 / NBRC 12843 / NCIMB 8234 / A-377</strain>
    </source>
</reference>
<dbReference type="PANTHER" id="PTHR43625">
    <property type="entry name" value="AFLATOXIN B1 ALDEHYDE REDUCTASE"/>
    <property type="match status" value="1"/>
</dbReference>
<dbReference type="GO" id="GO:0005737">
    <property type="term" value="C:cytoplasm"/>
    <property type="evidence" value="ECO:0007669"/>
    <property type="project" value="TreeGrafter"/>
</dbReference>
<dbReference type="CDD" id="cd19076">
    <property type="entry name" value="AKR_AKR13A_13D"/>
    <property type="match status" value="1"/>
</dbReference>
<feature type="region of interest" description="Disordered" evidence="2">
    <location>
        <begin position="1"/>
        <end position="23"/>
    </location>
</feature>
<dbReference type="EMBL" id="BMUB01000026">
    <property type="protein sequence ID" value="GGV01693.1"/>
    <property type="molecule type" value="Genomic_DNA"/>
</dbReference>